<protein>
    <submittedName>
        <fullName evidence="4">Uncharacterized protein</fullName>
    </submittedName>
</protein>
<dbReference type="PANTHER" id="PTHR28529:SF2">
    <property type="entry name" value="DNA REPAIR PROTEIN SWI5 HOMOLOG"/>
    <property type="match status" value="1"/>
</dbReference>
<dbReference type="Pfam" id="PF07061">
    <property type="entry name" value="Swi5"/>
    <property type="match status" value="1"/>
</dbReference>
<keyword evidence="2" id="KW-0227">DNA damage</keyword>
<proteinExistence type="inferred from homology"/>
<dbReference type="AlphaFoldDB" id="A0A1X0QER5"/>
<dbReference type="PANTHER" id="PTHR28529">
    <property type="entry name" value="DNA REPAIR PROTEIN SWI5 HOMOLOG"/>
    <property type="match status" value="1"/>
</dbReference>
<evidence type="ECO:0000256" key="3">
    <source>
        <dbReference type="ARBA" id="ARBA00023204"/>
    </source>
</evidence>
<dbReference type="GO" id="GO:0000724">
    <property type="term" value="P:double-strand break repair via homologous recombination"/>
    <property type="evidence" value="ECO:0007669"/>
    <property type="project" value="TreeGrafter"/>
</dbReference>
<dbReference type="OrthoDB" id="255837at2759"/>
<gene>
    <name evidence="4" type="ORF">HERIO_57</name>
</gene>
<dbReference type="VEuPathDB" id="MicrosporidiaDB:A0H76_1218"/>
<evidence type="ECO:0000256" key="1">
    <source>
        <dbReference type="ARBA" id="ARBA00008060"/>
    </source>
</evidence>
<dbReference type="GO" id="GO:0034974">
    <property type="term" value="C:Swi5-Swi2 complex"/>
    <property type="evidence" value="ECO:0007669"/>
    <property type="project" value="TreeGrafter"/>
</dbReference>
<comment type="caution">
    <text evidence="4">The sequence shown here is derived from an EMBL/GenBank/DDBJ whole genome shotgun (WGS) entry which is preliminary data.</text>
</comment>
<dbReference type="GO" id="GO:0032798">
    <property type="term" value="C:Swi5-Sfr1 complex"/>
    <property type="evidence" value="ECO:0007669"/>
    <property type="project" value="TreeGrafter"/>
</dbReference>
<comment type="similarity">
    <text evidence="1">Belongs to the SWI5/SAE3 family.</text>
</comment>
<evidence type="ECO:0000256" key="2">
    <source>
        <dbReference type="ARBA" id="ARBA00022763"/>
    </source>
</evidence>
<dbReference type="VEuPathDB" id="MicrosporidiaDB:HERIO_57"/>
<keyword evidence="5" id="KW-1185">Reference proteome</keyword>
<keyword evidence="3" id="KW-0234">DNA repair</keyword>
<organism evidence="4 5">
    <name type="scientific">Hepatospora eriocheir</name>
    <dbReference type="NCBI Taxonomy" id="1081669"/>
    <lineage>
        <taxon>Eukaryota</taxon>
        <taxon>Fungi</taxon>
        <taxon>Fungi incertae sedis</taxon>
        <taxon>Microsporidia</taxon>
        <taxon>Hepatosporidae</taxon>
        <taxon>Hepatospora</taxon>
    </lineage>
</organism>
<dbReference type="EMBL" id="LVKB01000001">
    <property type="protein sequence ID" value="ORD98154.1"/>
    <property type="molecule type" value="Genomic_DNA"/>
</dbReference>
<reference evidence="4 5" key="1">
    <citation type="journal article" date="2017" name="Environ. Microbiol.">
        <title>Decay of the glycolytic pathway and adaptation to intranuclear parasitism within Enterocytozoonidae microsporidia.</title>
        <authorList>
            <person name="Wiredu Boakye D."/>
            <person name="Jaroenlak P."/>
            <person name="Prachumwat A."/>
            <person name="Williams T.A."/>
            <person name="Bateman K.S."/>
            <person name="Itsathitphaisarn O."/>
            <person name="Sritunyalucksana K."/>
            <person name="Paszkiewicz K.H."/>
            <person name="Moore K.A."/>
            <person name="Stentiford G.D."/>
            <person name="Williams B.A."/>
        </authorList>
    </citation>
    <scope>NUCLEOTIDE SEQUENCE [LARGE SCALE GENOMIC DNA]</scope>
    <source>
        <strain evidence="4 5">GB1</strain>
    </source>
</reference>
<evidence type="ECO:0000313" key="5">
    <source>
        <dbReference type="Proteomes" id="UP000192356"/>
    </source>
</evidence>
<name>A0A1X0QER5_9MICR</name>
<accession>A0A1X0QER5</accession>
<sequence>MTIFNLFKNQRILNKDEICDFDLLNELNLLKKVGGERYELNESLEQSELQYLIHKNKQLKNKLQIYSVEESYKNYMEKLHEYNEIKDVLQSMIGKISELKGVTIKKINKELEVNFDE</sequence>
<dbReference type="Proteomes" id="UP000192356">
    <property type="component" value="Unassembled WGS sequence"/>
</dbReference>
<dbReference type="InterPro" id="IPR010760">
    <property type="entry name" value="DNA-repair_Swi5"/>
</dbReference>
<dbReference type="Gene3D" id="1.20.5.170">
    <property type="match status" value="1"/>
</dbReference>
<evidence type="ECO:0000313" key="4">
    <source>
        <dbReference type="EMBL" id="ORD98154.1"/>
    </source>
</evidence>